<comment type="caution">
    <text evidence="3">The sequence shown here is derived from an EMBL/GenBank/DDBJ whole genome shotgun (WGS) entry which is preliminary data.</text>
</comment>
<dbReference type="RefSeq" id="WP_132209091.1">
    <property type="nucleotide sequence ID" value="NZ_SLWN01000003.1"/>
</dbReference>
<organism evidence="3 4">
    <name type="scientific">Kribbella steppae</name>
    <dbReference type="NCBI Taxonomy" id="2512223"/>
    <lineage>
        <taxon>Bacteria</taxon>
        <taxon>Bacillati</taxon>
        <taxon>Actinomycetota</taxon>
        <taxon>Actinomycetes</taxon>
        <taxon>Propionibacteriales</taxon>
        <taxon>Kribbellaceae</taxon>
        <taxon>Kribbella</taxon>
    </lineage>
</organism>
<proteinExistence type="predicted"/>
<protein>
    <submittedName>
        <fullName evidence="3">Uncharacterized protein</fullName>
    </submittedName>
</protein>
<dbReference type="AlphaFoldDB" id="A0A4R2HUG3"/>
<evidence type="ECO:0000313" key="3">
    <source>
        <dbReference type="EMBL" id="TCO33655.1"/>
    </source>
</evidence>
<evidence type="ECO:0000256" key="1">
    <source>
        <dbReference type="SAM" id="MobiDB-lite"/>
    </source>
</evidence>
<feature type="compositionally biased region" description="Polar residues" evidence="1">
    <location>
        <begin position="46"/>
        <end position="59"/>
    </location>
</feature>
<gene>
    <name evidence="3" type="ORF">EV652_103657</name>
</gene>
<dbReference type="Proteomes" id="UP000294508">
    <property type="component" value="Unassembled WGS sequence"/>
</dbReference>
<evidence type="ECO:0000313" key="4">
    <source>
        <dbReference type="Proteomes" id="UP000294508"/>
    </source>
</evidence>
<feature type="region of interest" description="Disordered" evidence="1">
    <location>
        <begin position="35"/>
        <end position="107"/>
    </location>
</feature>
<dbReference type="OrthoDB" id="3831045at2"/>
<name>A0A4R2HUG3_9ACTN</name>
<feature type="signal peptide" evidence="2">
    <location>
        <begin position="1"/>
        <end position="27"/>
    </location>
</feature>
<accession>A0A4R2HUG3</accession>
<feature type="compositionally biased region" description="Low complexity" evidence="1">
    <location>
        <begin position="78"/>
        <end position="101"/>
    </location>
</feature>
<sequence>MNVPGKRLILGAAVAVAALGVGGVAYAAADDPAPEQGYVTIEDGATTPSPGNTQQQSGTRGDCPEKNGQGQGQGEGQGEAQPSQLQTQPSQPQTQPEQTQPDAAENA</sequence>
<evidence type="ECO:0000256" key="2">
    <source>
        <dbReference type="SAM" id="SignalP"/>
    </source>
</evidence>
<dbReference type="EMBL" id="SLWN01000003">
    <property type="protein sequence ID" value="TCO33655.1"/>
    <property type="molecule type" value="Genomic_DNA"/>
</dbReference>
<keyword evidence="4" id="KW-1185">Reference proteome</keyword>
<reference evidence="3 4" key="1">
    <citation type="journal article" date="2015" name="Stand. Genomic Sci.">
        <title>Genomic Encyclopedia of Bacterial and Archaeal Type Strains, Phase III: the genomes of soil and plant-associated and newly described type strains.</title>
        <authorList>
            <person name="Whitman W.B."/>
            <person name="Woyke T."/>
            <person name="Klenk H.P."/>
            <person name="Zhou Y."/>
            <person name="Lilburn T.G."/>
            <person name="Beck B.J."/>
            <person name="De Vos P."/>
            <person name="Vandamme P."/>
            <person name="Eisen J.A."/>
            <person name="Garrity G."/>
            <person name="Hugenholtz P."/>
            <person name="Kyrpides N.C."/>
        </authorList>
    </citation>
    <scope>NUCLEOTIDE SEQUENCE [LARGE SCALE GENOMIC DNA]</scope>
    <source>
        <strain evidence="3 4">VKM Ac-2572</strain>
    </source>
</reference>
<keyword evidence="2" id="KW-0732">Signal</keyword>
<feature type="chain" id="PRO_5021009343" evidence="2">
    <location>
        <begin position="28"/>
        <end position="107"/>
    </location>
</feature>